<dbReference type="PANTHER" id="PTHR20883:SF15">
    <property type="entry name" value="PHYTANOYL-COA DIOXYGENASE DOMAIN-CONTAINING PROTEIN 1"/>
    <property type="match status" value="1"/>
</dbReference>
<keyword evidence="4" id="KW-0408">Iron</keyword>
<name>A0A5E8B6N7_9ASCO</name>
<keyword evidence="3" id="KW-0479">Metal-binding</keyword>
<organism evidence="5 6">
    <name type="scientific">Magnusiomyces paraingens</name>
    <dbReference type="NCBI Taxonomy" id="2606893"/>
    <lineage>
        <taxon>Eukaryota</taxon>
        <taxon>Fungi</taxon>
        <taxon>Dikarya</taxon>
        <taxon>Ascomycota</taxon>
        <taxon>Saccharomycotina</taxon>
        <taxon>Dipodascomycetes</taxon>
        <taxon>Dipodascales</taxon>
        <taxon>Dipodascaceae</taxon>
        <taxon>Magnusiomyces</taxon>
    </lineage>
</organism>
<dbReference type="InterPro" id="IPR008775">
    <property type="entry name" value="Phytyl_CoA_dOase-like"/>
</dbReference>
<evidence type="ECO:0000256" key="3">
    <source>
        <dbReference type="ARBA" id="ARBA00022723"/>
    </source>
</evidence>
<dbReference type="RefSeq" id="XP_031851049.1">
    <property type="nucleotide sequence ID" value="XM_031995158.1"/>
</dbReference>
<comment type="cofactor">
    <cofactor evidence="1">
        <name>Fe cation</name>
        <dbReference type="ChEBI" id="CHEBI:24875"/>
    </cofactor>
</comment>
<dbReference type="Pfam" id="PF05721">
    <property type="entry name" value="PhyH"/>
    <property type="match status" value="1"/>
</dbReference>
<dbReference type="Proteomes" id="UP000398389">
    <property type="component" value="Unassembled WGS sequence"/>
</dbReference>
<accession>A0A5E8B6N7</accession>
<dbReference type="GeneID" id="43579258"/>
<dbReference type="GO" id="GO:0046872">
    <property type="term" value="F:metal ion binding"/>
    <property type="evidence" value="ECO:0007669"/>
    <property type="project" value="UniProtKB-KW"/>
</dbReference>
<dbReference type="AlphaFoldDB" id="A0A5E8B6N7"/>
<reference evidence="5 6" key="1">
    <citation type="submission" date="2019-09" db="EMBL/GenBank/DDBJ databases">
        <authorList>
            <person name="Brejova B."/>
        </authorList>
    </citation>
    <scope>NUCLEOTIDE SEQUENCE [LARGE SCALE GENOMIC DNA]</scope>
</reference>
<evidence type="ECO:0000256" key="1">
    <source>
        <dbReference type="ARBA" id="ARBA00001962"/>
    </source>
</evidence>
<gene>
    <name evidence="5" type="ORF">SAPINGB_P000434</name>
</gene>
<evidence type="ECO:0000313" key="6">
    <source>
        <dbReference type="Proteomes" id="UP000398389"/>
    </source>
</evidence>
<sequence length="311" mass="34570">MTNSLALSPEQIATFQKEGCLVIPNELPLETVTKLLDETANLLNTFSLEDHPLTQFTTGEGTEERPHVGDDYFLESGDKVRYFFEEGAFETDPKTGKQVLVKPKERAINKIGHYLHASPEVSPTFGEVTVNERNHAIVDSLGYDDARVLQSMVICKQPTIGGEVPPHQDATFLYTKPLSCLGFWYALEDCTKENGALQYLPGSHLNTPIAKRLVRTGESGEIKTTFEPVPGAVISEEQLELQKDASKYKWVECPAGSLVLIHNSVVHKSEHNLSNKSRYAYAFHVIEGTADYDTRNWLQIPSTGGANFTKL</sequence>
<dbReference type="OrthoDB" id="445007at2759"/>
<dbReference type="SUPFAM" id="SSF51197">
    <property type="entry name" value="Clavaminate synthase-like"/>
    <property type="match status" value="1"/>
</dbReference>
<evidence type="ECO:0000256" key="2">
    <source>
        <dbReference type="ARBA" id="ARBA00005830"/>
    </source>
</evidence>
<dbReference type="PANTHER" id="PTHR20883">
    <property type="entry name" value="PHYTANOYL-COA DIOXYGENASE DOMAIN CONTAINING 1"/>
    <property type="match status" value="1"/>
</dbReference>
<comment type="similarity">
    <text evidence="2">Belongs to the PhyH family.</text>
</comment>
<evidence type="ECO:0000313" key="5">
    <source>
        <dbReference type="EMBL" id="VVT44491.1"/>
    </source>
</evidence>
<dbReference type="EMBL" id="CABVLU010000001">
    <property type="protein sequence ID" value="VVT44491.1"/>
    <property type="molecule type" value="Genomic_DNA"/>
</dbReference>
<evidence type="ECO:0000256" key="4">
    <source>
        <dbReference type="ARBA" id="ARBA00023004"/>
    </source>
</evidence>
<protein>
    <recommendedName>
        <fullName evidence="7">Fe2OG dioxygenase domain-containing protein</fullName>
    </recommendedName>
</protein>
<proteinExistence type="inferred from homology"/>
<keyword evidence="6" id="KW-1185">Reference proteome</keyword>
<dbReference type="Gene3D" id="2.60.120.620">
    <property type="entry name" value="q2cbj1_9rhob like domain"/>
    <property type="match status" value="1"/>
</dbReference>
<evidence type="ECO:0008006" key="7">
    <source>
        <dbReference type="Google" id="ProtNLM"/>
    </source>
</evidence>